<proteinExistence type="predicted"/>
<dbReference type="OrthoDB" id="147960at2"/>
<organism evidence="1 2">
    <name type="scientific">Dictyobacter alpinus</name>
    <dbReference type="NCBI Taxonomy" id="2014873"/>
    <lineage>
        <taxon>Bacteria</taxon>
        <taxon>Bacillati</taxon>
        <taxon>Chloroflexota</taxon>
        <taxon>Ktedonobacteria</taxon>
        <taxon>Ktedonobacterales</taxon>
        <taxon>Dictyobacteraceae</taxon>
        <taxon>Dictyobacter</taxon>
    </lineage>
</organism>
<dbReference type="EMBL" id="BIFT01000001">
    <property type="protein sequence ID" value="GCE28409.1"/>
    <property type="molecule type" value="Genomic_DNA"/>
</dbReference>
<sequence length="330" mass="37744">MPDKRKKRPVTGKVDPRELIARLGQQSQRLLERELVAPLLRGGRIRTRVDGLVYEFRVRERFQGWGRFRPGSEHEASLIEEALPWERGTYLEVFPVLRMLLLWPDSSGAPPGTWLALPYNESDARQRFGLPMEPLRVYLCDPTAGAERFERITVRVDGRALWFEGPDLLADPQHAEWLRAATAQPASRQPFLSGLASSERHAFLLWNIHQLEGQLPATLQHPPLRRDEQRDWLKAQVRQQDLQERLRYELAKADATLHSYSEVPAADGSISQLVVEWSEHGQLHRYRSVLDPQLTVVSSGICLSGEDNKFDLTSLVNVMTTSPDWAADDY</sequence>
<name>A0A402BAP9_9CHLR</name>
<keyword evidence="2" id="KW-1185">Reference proteome</keyword>
<dbReference type="AlphaFoldDB" id="A0A402BAP9"/>
<accession>A0A402BAP9</accession>
<dbReference type="RefSeq" id="WP_126628628.1">
    <property type="nucleotide sequence ID" value="NZ_BIFT01000001.1"/>
</dbReference>
<gene>
    <name evidence="1" type="ORF">KDA_38930</name>
</gene>
<reference evidence="2" key="1">
    <citation type="submission" date="2018-12" db="EMBL/GenBank/DDBJ databases">
        <title>Tengunoibacter tsumagoiensis gen. nov., sp. nov., Dictyobacter kobayashii sp. nov., D. alpinus sp. nov., and D. joshuensis sp. nov. and description of Dictyobacteraceae fam. nov. within the order Ktedonobacterales isolated from Tengu-no-mugimeshi.</title>
        <authorList>
            <person name="Wang C.M."/>
            <person name="Zheng Y."/>
            <person name="Sakai Y."/>
            <person name="Toyoda A."/>
            <person name="Minakuchi Y."/>
            <person name="Abe K."/>
            <person name="Yokota A."/>
            <person name="Yabe S."/>
        </authorList>
    </citation>
    <scope>NUCLEOTIDE SEQUENCE [LARGE SCALE GENOMIC DNA]</scope>
    <source>
        <strain evidence="2">Uno16</strain>
    </source>
</reference>
<comment type="caution">
    <text evidence="1">The sequence shown here is derived from an EMBL/GenBank/DDBJ whole genome shotgun (WGS) entry which is preliminary data.</text>
</comment>
<evidence type="ECO:0000313" key="2">
    <source>
        <dbReference type="Proteomes" id="UP000287171"/>
    </source>
</evidence>
<dbReference type="Proteomes" id="UP000287171">
    <property type="component" value="Unassembled WGS sequence"/>
</dbReference>
<protein>
    <submittedName>
        <fullName evidence="1">Uncharacterized protein</fullName>
    </submittedName>
</protein>
<evidence type="ECO:0000313" key="1">
    <source>
        <dbReference type="EMBL" id="GCE28409.1"/>
    </source>
</evidence>